<accession>A0A1I5B953</accession>
<dbReference type="Pfam" id="PF22217">
    <property type="entry name" value="ACDH-11_C"/>
    <property type="match status" value="1"/>
</dbReference>
<dbReference type="Pfam" id="PF18158">
    <property type="entry name" value="AidB_N"/>
    <property type="match status" value="1"/>
</dbReference>
<dbReference type="InterPro" id="IPR009075">
    <property type="entry name" value="AcylCo_DH/oxidase_C"/>
</dbReference>
<name>A0A1I5B953_9GAMM</name>
<dbReference type="Pfam" id="PF02770">
    <property type="entry name" value="Acyl-CoA_dh_M"/>
    <property type="match status" value="1"/>
</dbReference>
<dbReference type="PANTHER" id="PTHR42707:SF2">
    <property type="entry name" value="ACD11 DEHYDROGENASE"/>
    <property type="match status" value="1"/>
</dbReference>
<keyword evidence="10" id="KW-1185">Reference proteome</keyword>
<comment type="cofactor">
    <cofactor evidence="4">
        <name>FAD</name>
        <dbReference type="ChEBI" id="CHEBI:57692"/>
    </cofactor>
</comment>
<dbReference type="EMBL" id="FOVF01000056">
    <property type="protein sequence ID" value="SFN71216.1"/>
    <property type="molecule type" value="Genomic_DNA"/>
</dbReference>
<evidence type="ECO:0000259" key="5">
    <source>
        <dbReference type="Pfam" id="PF00441"/>
    </source>
</evidence>
<dbReference type="AlphaFoldDB" id="A0A1I5B953"/>
<evidence type="ECO:0000256" key="4">
    <source>
        <dbReference type="RuleBase" id="RU362125"/>
    </source>
</evidence>
<dbReference type="Gene3D" id="1.20.140.10">
    <property type="entry name" value="Butyryl-CoA Dehydrogenase, subunit A, domain 3"/>
    <property type="match status" value="1"/>
</dbReference>
<reference evidence="9 10" key="1">
    <citation type="submission" date="2016-10" db="EMBL/GenBank/DDBJ databases">
        <authorList>
            <person name="de Groot N.N."/>
        </authorList>
    </citation>
    <scope>NUCLEOTIDE SEQUENCE [LARGE SCALE GENOMIC DNA]</scope>
    <source>
        <strain evidence="9 10">CGMCC 1.7659</strain>
    </source>
</reference>
<keyword evidence="2 4" id="KW-0285">Flavoprotein</keyword>
<dbReference type="Gene3D" id="6.10.250.600">
    <property type="match status" value="1"/>
</dbReference>
<gene>
    <name evidence="9" type="ORF">SAMN05216289_1562</name>
</gene>
<dbReference type="InterPro" id="IPR052904">
    <property type="entry name" value="Acyl-CoA_dehydrogenase-like"/>
</dbReference>
<evidence type="ECO:0000256" key="2">
    <source>
        <dbReference type="ARBA" id="ARBA00022630"/>
    </source>
</evidence>
<comment type="similarity">
    <text evidence="1 4">Belongs to the acyl-CoA dehydrogenase family.</text>
</comment>
<dbReference type="Proteomes" id="UP000198575">
    <property type="component" value="Unassembled WGS sequence"/>
</dbReference>
<evidence type="ECO:0000313" key="10">
    <source>
        <dbReference type="Proteomes" id="UP000198575"/>
    </source>
</evidence>
<dbReference type="STRING" id="578942.SAMN05216289_1562"/>
<feature type="domain" description="Acyl-CoA oxidase/dehydrogenase middle" evidence="6">
    <location>
        <begin position="168"/>
        <end position="266"/>
    </location>
</feature>
<evidence type="ECO:0000259" key="8">
    <source>
        <dbReference type="Pfam" id="PF22217"/>
    </source>
</evidence>
<evidence type="ECO:0000256" key="3">
    <source>
        <dbReference type="ARBA" id="ARBA00022827"/>
    </source>
</evidence>
<dbReference type="Pfam" id="PF00441">
    <property type="entry name" value="Acyl-CoA_dh_1"/>
    <property type="match status" value="1"/>
</dbReference>
<protein>
    <submittedName>
        <fullName evidence="9">Acyl-CoA dehydrogenase</fullName>
    </submittedName>
</protein>
<evidence type="ECO:0000259" key="6">
    <source>
        <dbReference type="Pfam" id="PF02770"/>
    </source>
</evidence>
<dbReference type="InterPro" id="IPR009100">
    <property type="entry name" value="AcylCoA_DH/oxidase_NM_dom_sf"/>
</dbReference>
<feature type="domain" description="Acyl-CoA dehydrogenase 11-like C-terminal" evidence="8">
    <location>
        <begin position="460"/>
        <end position="529"/>
    </location>
</feature>
<dbReference type="PANTHER" id="PTHR42707">
    <property type="entry name" value="ACYL-COA DEHYDROGENASE"/>
    <property type="match status" value="1"/>
</dbReference>
<evidence type="ECO:0000259" key="7">
    <source>
        <dbReference type="Pfam" id="PF18158"/>
    </source>
</evidence>
<dbReference type="SUPFAM" id="SSF47203">
    <property type="entry name" value="Acyl-CoA dehydrogenase C-terminal domain-like"/>
    <property type="match status" value="1"/>
</dbReference>
<dbReference type="OrthoDB" id="9771038at2"/>
<organism evidence="9 10">
    <name type="scientific">Dokdonella immobilis</name>
    <dbReference type="NCBI Taxonomy" id="578942"/>
    <lineage>
        <taxon>Bacteria</taxon>
        <taxon>Pseudomonadati</taxon>
        <taxon>Pseudomonadota</taxon>
        <taxon>Gammaproteobacteria</taxon>
        <taxon>Lysobacterales</taxon>
        <taxon>Rhodanobacteraceae</taxon>
        <taxon>Dokdonella</taxon>
    </lineage>
</organism>
<proteinExistence type="inferred from homology"/>
<keyword evidence="3 4" id="KW-0274">FAD</keyword>
<dbReference type="InterPro" id="IPR053998">
    <property type="entry name" value="ACDH-11_C"/>
</dbReference>
<dbReference type="RefSeq" id="WP_092411057.1">
    <property type="nucleotide sequence ID" value="NZ_FOVF01000056.1"/>
</dbReference>
<sequence length="559" mass="61592">MSHPRAPELDNQYRSDRVLQTWLHQHLPVDMRQAIEADLDALGAHAAQAWHEARSRTPQKPVLTQWDAWGERIDRIESTPVWQNGAVMAARYGLVAAGHELQFGEFARCDQFLRVYLHHIASEFHTCPLAMTDGAATALKASGNHELIERALPRLTAREADRLWLSGQWMTERIGGSDVGNSETEARRDEQGQWRLYGRKWFTSAVIGEMALTLARPQGAAEGADALAMFQLETRDAEGRWNGIRIDRLKDKLGTHELPTAEIHLDGALATPVGGLDHGVRLIAPMLNVTRTWNAVCALATMRRCIVLATAYARQREAFGRPLIEHPLHVATLADMQAEFEVAFQLVMQVAHLLGRSERGLASQRDAALLRLLTPLAKLWTGKLAVRIASETCEAFGGAGYIENTGIPQLLRDAQVYPIWEGTTNVLSLDALRAISSVGFEPLLEAAAALLDEADASDAAARMEWPLREIRAALVTIREWLPRQAANKEAMQAGARGLAMSLARTFAAALACRNATRAVAGRIDARAAQSLTRFIALGLTELRPFDPSRAIDLLEPASR</sequence>
<feature type="domain" description="Adaptive response protein AidB N-terminal" evidence="7">
    <location>
        <begin position="10"/>
        <end position="161"/>
    </location>
</feature>
<evidence type="ECO:0000256" key="1">
    <source>
        <dbReference type="ARBA" id="ARBA00009347"/>
    </source>
</evidence>
<dbReference type="InterPro" id="IPR041504">
    <property type="entry name" value="AidB_N"/>
</dbReference>
<dbReference type="GO" id="GO:0003995">
    <property type="term" value="F:acyl-CoA dehydrogenase activity"/>
    <property type="evidence" value="ECO:0007669"/>
    <property type="project" value="TreeGrafter"/>
</dbReference>
<evidence type="ECO:0000313" key="9">
    <source>
        <dbReference type="EMBL" id="SFN71216.1"/>
    </source>
</evidence>
<keyword evidence="4" id="KW-0560">Oxidoreductase</keyword>
<feature type="domain" description="Acyl-CoA dehydrogenase/oxidase C-terminal" evidence="5">
    <location>
        <begin position="278"/>
        <end position="433"/>
    </location>
</feature>
<dbReference type="Gene3D" id="2.40.110.20">
    <property type="match status" value="1"/>
</dbReference>
<dbReference type="SUPFAM" id="SSF56645">
    <property type="entry name" value="Acyl-CoA dehydrogenase NM domain-like"/>
    <property type="match status" value="1"/>
</dbReference>
<dbReference type="InterPro" id="IPR006091">
    <property type="entry name" value="Acyl-CoA_Oxase/DH_mid-dom"/>
</dbReference>
<dbReference type="InterPro" id="IPR036250">
    <property type="entry name" value="AcylCo_DH-like_C"/>
</dbReference>